<proteinExistence type="predicted"/>
<gene>
    <name evidence="2" type="ORF">PHYPSEUDO_000890</name>
</gene>
<sequence>MDLRTRAAQKRPLADDEIDDSDGEGSEGSAGDDWPPPSSTSAAESADTTSRTSEGGRQTRVVAPLPQEKVFESWEALDEYLAAYAPGGLCC</sequence>
<protein>
    <submittedName>
        <fullName evidence="2">Uncharacterized protein</fullName>
    </submittedName>
</protein>
<feature type="region of interest" description="Disordered" evidence="1">
    <location>
        <begin position="1"/>
        <end position="64"/>
    </location>
</feature>
<keyword evidence="3" id="KW-1185">Reference proteome</keyword>
<dbReference type="Proteomes" id="UP000694044">
    <property type="component" value="Unassembled WGS sequence"/>
</dbReference>
<dbReference type="EMBL" id="JAGDFM010001107">
    <property type="protein sequence ID" value="KAG7375515.1"/>
    <property type="molecule type" value="Genomic_DNA"/>
</dbReference>
<dbReference type="OrthoDB" id="93786at2759"/>
<feature type="compositionally biased region" description="Low complexity" evidence="1">
    <location>
        <begin position="27"/>
        <end position="53"/>
    </location>
</feature>
<accession>A0A8T1V378</accession>
<evidence type="ECO:0000313" key="2">
    <source>
        <dbReference type="EMBL" id="KAG7375515.1"/>
    </source>
</evidence>
<name>A0A8T1V378_9STRA</name>
<organism evidence="2 3">
    <name type="scientific">Phytophthora pseudosyringae</name>
    <dbReference type="NCBI Taxonomy" id="221518"/>
    <lineage>
        <taxon>Eukaryota</taxon>
        <taxon>Sar</taxon>
        <taxon>Stramenopiles</taxon>
        <taxon>Oomycota</taxon>
        <taxon>Peronosporomycetes</taxon>
        <taxon>Peronosporales</taxon>
        <taxon>Peronosporaceae</taxon>
        <taxon>Phytophthora</taxon>
    </lineage>
</organism>
<feature type="compositionally biased region" description="Acidic residues" evidence="1">
    <location>
        <begin position="15"/>
        <end position="25"/>
    </location>
</feature>
<dbReference type="AlphaFoldDB" id="A0A8T1V378"/>
<reference evidence="2" key="1">
    <citation type="submission" date="2021-02" db="EMBL/GenBank/DDBJ databases">
        <authorList>
            <person name="Palmer J.M."/>
        </authorList>
    </citation>
    <scope>NUCLEOTIDE SEQUENCE</scope>
    <source>
        <strain evidence="2">SCRP734</strain>
    </source>
</reference>
<evidence type="ECO:0000313" key="3">
    <source>
        <dbReference type="Proteomes" id="UP000694044"/>
    </source>
</evidence>
<comment type="caution">
    <text evidence="2">The sequence shown here is derived from an EMBL/GenBank/DDBJ whole genome shotgun (WGS) entry which is preliminary data.</text>
</comment>
<evidence type="ECO:0000256" key="1">
    <source>
        <dbReference type="SAM" id="MobiDB-lite"/>
    </source>
</evidence>